<reference evidence="2" key="1">
    <citation type="submission" date="2016-05" db="EMBL/GenBank/DDBJ databases">
        <authorList>
            <person name="Lavstsen T."/>
            <person name="Jespersen J.S."/>
        </authorList>
    </citation>
    <scope>NUCLEOTIDE SEQUENCE</scope>
    <source>
        <tissue evidence="2">Brain</tissue>
    </source>
</reference>
<proteinExistence type="predicted"/>
<dbReference type="EMBL" id="HAEG01007023">
    <property type="protein sequence ID" value="SBR78203.1"/>
    <property type="molecule type" value="Transcribed_RNA"/>
</dbReference>
<feature type="non-terminal residue" evidence="2">
    <location>
        <position position="1"/>
    </location>
</feature>
<feature type="signal peptide" evidence="1">
    <location>
        <begin position="1"/>
        <end position="31"/>
    </location>
</feature>
<keyword evidence="1" id="KW-0732">Signal</keyword>
<reference evidence="2" key="2">
    <citation type="submission" date="2016-06" db="EMBL/GenBank/DDBJ databases">
        <title>The genome of a short-lived fish provides insights into sex chromosome evolution and the genetic control of aging.</title>
        <authorList>
            <person name="Reichwald K."/>
            <person name="Felder M."/>
            <person name="Petzold A."/>
            <person name="Koch P."/>
            <person name="Groth M."/>
            <person name="Platzer M."/>
        </authorList>
    </citation>
    <scope>NUCLEOTIDE SEQUENCE</scope>
    <source>
        <tissue evidence="2">Brain</tissue>
    </source>
</reference>
<dbReference type="EMBL" id="HAEF01006600">
    <property type="protein sequence ID" value="SBR43982.1"/>
    <property type="molecule type" value="Transcribed_RNA"/>
</dbReference>
<gene>
    <name evidence="2" type="primary">Nfu_g_1_022028</name>
</gene>
<accession>A0A1A8LHB7</accession>
<evidence type="ECO:0000256" key="1">
    <source>
        <dbReference type="SAM" id="SignalP"/>
    </source>
</evidence>
<organism evidence="2">
    <name type="scientific">Nothobranchius pienaari</name>
    <dbReference type="NCBI Taxonomy" id="704102"/>
    <lineage>
        <taxon>Eukaryota</taxon>
        <taxon>Metazoa</taxon>
        <taxon>Chordata</taxon>
        <taxon>Craniata</taxon>
        <taxon>Vertebrata</taxon>
        <taxon>Euteleostomi</taxon>
        <taxon>Actinopterygii</taxon>
        <taxon>Neopterygii</taxon>
        <taxon>Teleostei</taxon>
        <taxon>Neoteleostei</taxon>
        <taxon>Acanthomorphata</taxon>
        <taxon>Ovalentaria</taxon>
        <taxon>Atherinomorphae</taxon>
        <taxon>Cyprinodontiformes</taxon>
        <taxon>Nothobranchiidae</taxon>
        <taxon>Nothobranchius</taxon>
    </lineage>
</organism>
<protein>
    <submittedName>
        <fullName evidence="2">Uncharacterized protein</fullName>
    </submittedName>
</protein>
<feature type="chain" id="PRO_5015057781" evidence="1">
    <location>
        <begin position="32"/>
        <end position="97"/>
    </location>
</feature>
<evidence type="ECO:0000313" key="2">
    <source>
        <dbReference type="EMBL" id="SBR43982.1"/>
    </source>
</evidence>
<sequence>ALCYCGGIFIYVCRLLSVCFWSLVKCPHVAAQSERRIRRVDSVDTALKVFFALIGSHCLFSLKTQRSCMKPRERKVCVCVCVISAFTHLLISSYNLL</sequence>
<dbReference type="AlphaFoldDB" id="A0A1A8LHB7"/>
<name>A0A1A8LHB7_9TELE</name>